<evidence type="ECO:0000256" key="4">
    <source>
        <dbReference type="ARBA" id="ARBA00022917"/>
    </source>
</evidence>
<comment type="similarity">
    <text evidence="2 5">Belongs to the RRF family.</text>
</comment>
<dbReference type="HAMAP" id="MF_00040">
    <property type="entry name" value="RRF"/>
    <property type="match status" value="1"/>
</dbReference>
<dbReference type="AlphaFoldDB" id="A0A5Q6RR55"/>
<comment type="caution">
    <text evidence="8">The sequence shown here is derived from an EMBL/GenBank/DDBJ whole genome shotgun (WGS) entry which is preliminary data.</text>
</comment>
<evidence type="ECO:0000313" key="8">
    <source>
        <dbReference type="EMBL" id="KAA1420546.1"/>
    </source>
</evidence>
<name>A0A5Q6RR55_9ACTN</name>
<dbReference type="InterPro" id="IPR002661">
    <property type="entry name" value="Ribosome_recyc_fac"/>
</dbReference>
<keyword evidence="4 5" id="KW-0648">Protein biosynthesis</keyword>
<dbReference type="InterPro" id="IPR023584">
    <property type="entry name" value="Ribosome_recyc_fac_dom"/>
</dbReference>
<comment type="function">
    <text evidence="5">Responsible for the release of ribosomes from messenger RNA at the termination of protein biosynthesis. May increase the efficiency of translation by recycling ribosomes from one round of translation to another.</text>
</comment>
<dbReference type="Gene3D" id="3.30.1360.40">
    <property type="match status" value="1"/>
</dbReference>
<evidence type="ECO:0000259" key="7">
    <source>
        <dbReference type="Pfam" id="PF01765"/>
    </source>
</evidence>
<dbReference type="PANTHER" id="PTHR20982">
    <property type="entry name" value="RIBOSOME RECYCLING FACTOR"/>
    <property type="match status" value="1"/>
</dbReference>
<dbReference type="CDD" id="cd00520">
    <property type="entry name" value="RRF"/>
    <property type="match status" value="1"/>
</dbReference>
<dbReference type="FunFam" id="3.30.1360.40:FF:000001">
    <property type="entry name" value="Ribosome-recycling factor"/>
    <property type="match status" value="1"/>
</dbReference>
<dbReference type="GO" id="GO:0006415">
    <property type="term" value="P:translational termination"/>
    <property type="evidence" value="ECO:0007669"/>
    <property type="project" value="UniProtKB-UniRule"/>
</dbReference>
<dbReference type="GO" id="GO:0005737">
    <property type="term" value="C:cytoplasm"/>
    <property type="evidence" value="ECO:0007669"/>
    <property type="project" value="UniProtKB-SubCell"/>
</dbReference>
<feature type="region of interest" description="Disordered" evidence="6">
    <location>
        <begin position="137"/>
        <end position="156"/>
    </location>
</feature>
<protein>
    <recommendedName>
        <fullName evidence="5">Ribosome-recycling factor</fullName>
        <shortName evidence="5">RRF</shortName>
    </recommendedName>
    <alternativeName>
        <fullName evidence="5">Ribosome-releasing factor</fullName>
    </alternativeName>
</protein>
<dbReference type="InterPro" id="IPR036191">
    <property type="entry name" value="RRF_sf"/>
</dbReference>
<reference evidence="8 9" key="1">
    <citation type="submission" date="2019-09" db="EMBL/GenBank/DDBJ databases">
        <title>Mumia zhuanghuii sp. nov. isolated from the intestinal contents of plateau pika (Ochotona curzoniae) in the Qinghai-Tibet plateau of China.</title>
        <authorList>
            <person name="Tian Z."/>
        </authorList>
    </citation>
    <scope>NUCLEOTIDE SEQUENCE [LARGE SCALE GENOMIC DNA]</scope>
    <source>
        <strain evidence="9">350</strain>
    </source>
</reference>
<proteinExistence type="inferred from homology"/>
<dbReference type="FunFam" id="1.10.132.20:FF:000001">
    <property type="entry name" value="Ribosome-recycling factor"/>
    <property type="match status" value="1"/>
</dbReference>
<dbReference type="GO" id="GO:0043023">
    <property type="term" value="F:ribosomal large subunit binding"/>
    <property type="evidence" value="ECO:0007669"/>
    <property type="project" value="TreeGrafter"/>
</dbReference>
<evidence type="ECO:0000256" key="1">
    <source>
        <dbReference type="ARBA" id="ARBA00004496"/>
    </source>
</evidence>
<dbReference type="EMBL" id="VDFQ02000005">
    <property type="protein sequence ID" value="KAA1420546.1"/>
    <property type="molecule type" value="Genomic_DNA"/>
</dbReference>
<evidence type="ECO:0000256" key="5">
    <source>
        <dbReference type="HAMAP-Rule" id="MF_00040"/>
    </source>
</evidence>
<dbReference type="Proteomes" id="UP000307768">
    <property type="component" value="Unassembled WGS sequence"/>
</dbReference>
<dbReference type="Gene3D" id="1.10.132.20">
    <property type="entry name" value="Ribosome-recycling factor"/>
    <property type="match status" value="1"/>
</dbReference>
<keyword evidence="3 5" id="KW-0963">Cytoplasm</keyword>
<organism evidence="8 9">
    <name type="scientific">Mumia zhuanghuii</name>
    <dbReference type="NCBI Taxonomy" id="2585211"/>
    <lineage>
        <taxon>Bacteria</taxon>
        <taxon>Bacillati</taxon>
        <taxon>Actinomycetota</taxon>
        <taxon>Actinomycetes</taxon>
        <taxon>Propionibacteriales</taxon>
        <taxon>Nocardioidaceae</taxon>
        <taxon>Mumia</taxon>
    </lineage>
</organism>
<dbReference type="NCBIfam" id="TIGR00496">
    <property type="entry name" value="frr"/>
    <property type="match status" value="1"/>
</dbReference>
<evidence type="ECO:0000256" key="3">
    <source>
        <dbReference type="ARBA" id="ARBA00022490"/>
    </source>
</evidence>
<dbReference type="PANTHER" id="PTHR20982:SF3">
    <property type="entry name" value="MITOCHONDRIAL RIBOSOME RECYCLING FACTOR PSEUDO 1"/>
    <property type="match status" value="1"/>
</dbReference>
<evidence type="ECO:0000313" key="9">
    <source>
        <dbReference type="Proteomes" id="UP000307768"/>
    </source>
</evidence>
<sequence>MIDETLRDADSKMEKAVEHAREEFAAIRTGRAHPAMFAKITADYYGTPTPIQQLAGFQIPEPRVVIVSPYDLGAKSAIEKAIRDSDLGVNPTDDGKVLRLVLPQLTEERRKEYIKLAKSKAEEGRVAVRNIRRTAKQAMDKAEKDGEVSKDDVTGAEKRLDGLTKKHVDHIDELVKNKEQELLEV</sequence>
<evidence type="ECO:0000256" key="2">
    <source>
        <dbReference type="ARBA" id="ARBA00005912"/>
    </source>
</evidence>
<evidence type="ECO:0000256" key="6">
    <source>
        <dbReference type="SAM" id="MobiDB-lite"/>
    </source>
</evidence>
<gene>
    <name evidence="5" type="primary">frr</name>
    <name evidence="8" type="ORF">FE697_016475</name>
</gene>
<comment type="subcellular location">
    <subcellularLocation>
        <location evidence="1 5">Cytoplasm</location>
    </subcellularLocation>
</comment>
<dbReference type="SUPFAM" id="SSF55194">
    <property type="entry name" value="Ribosome recycling factor, RRF"/>
    <property type="match status" value="1"/>
</dbReference>
<dbReference type="OrthoDB" id="9804006at2"/>
<dbReference type="Pfam" id="PF01765">
    <property type="entry name" value="RRF"/>
    <property type="match status" value="1"/>
</dbReference>
<accession>A0A5Q6RR55</accession>
<feature type="domain" description="Ribosome recycling factor" evidence="7">
    <location>
        <begin position="21"/>
        <end position="183"/>
    </location>
</feature>
<feature type="compositionally biased region" description="Basic and acidic residues" evidence="6">
    <location>
        <begin position="138"/>
        <end position="156"/>
    </location>
</feature>